<name>A0A4P8EE82_9RHOB</name>
<dbReference type="Proteomes" id="UP000298631">
    <property type="component" value="Chromosome"/>
</dbReference>
<dbReference type="SUPFAM" id="SSF46689">
    <property type="entry name" value="Homeodomain-like"/>
    <property type="match status" value="1"/>
</dbReference>
<dbReference type="GO" id="GO:0006313">
    <property type="term" value="P:DNA transposition"/>
    <property type="evidence" value="ECO:0007669"/>
    <property type="project" value="InterPro"/>
</dbReference>
<accession>A0A4P8EE82</accession>
<reference evidence="2 3" key="1">
    <citation type="submission" date="2019-05" db="EMBL/GenBank/DDBJ databases">
        <title>Pseudorhodobacter turbinis sp. nov., isolated from the gut of the Korean turban shell.</title>
        <authorList>
            <person name="Jeong Y.-S."/>
            <person name="Kang W.-R."/>
            <person name="Bae J.-W."/>
        </authorList>
    </citation>
    <scope>NUCLEOTIDE SEQUENCE [LARGE SCALE GENOMIC DNA]</scope>
    <source>
        <strain evidence="2 3">S12M18</strain>
    </source>
</reference>
<organism evidence="2 3">
    <name type="scientific">Pseudorhodobacter turbinis</name>
    <dbReference type="NCBI Taxonomy" id="2500533"/>
    <lineage>
        <taxon>Bacteria</taxon>
        <taxon>Pseudomonadati</taxon>
        <taxon>Pseudomonadota</taxon>
        <taxon>Alphaproteobacteria</taxon>
        <taxon>Rhodobacterales</taxon>
        <taxon>Paracoccaceae</taxon>
        <taxon>Pseudorhodobacter</taxon>
    </lineage>
</organism>
<feature type="coiled-coil region" evidence="1">
    <location>
        <begin position="75"/>
        <end position="102"/>
    </location>
</feature>
<dbReference type="AlphaFoldDB" id="A0A4P8EE82"/>
<sequence length="115" mass="13196">MAPRFVDALLGNFGSKEDDISGAKFTDEFKRDAVAQVEDRGYPVREVAERLGVSTKSIYTWQKLFSRPAKVVKEVDAQADEIRRLKRDLLRVTEERDILKKATAYFARESPLSRM</sequence>
<dbReference type="GO" id="GO:0003677">
    <property type="term" value="F:DNA binding"/>
    <property type="evidence" value="ECO:0007669"/>
    <property type="project" value="InterPro"/>
</dbReference>
<dbReference type="GO" id="GO:0004803">
    <property type="term" value="F:transposase activity"/>
    <property type="evidence" value="ECO:0007669"/>
    <property type="project" value="InterPro"/>
</dbReference>
<keyword evidence="1" id="KW-0175">Coiled coil</keyword>
<keyword evidence="3" id="KW-1185">Reference proteome</keyword>
<dbReference type="Pfam" id="PF01527">
    <property type="entry name" value="HTH_Tnp_1"/>
    <property type="match status" value="1"/>
</dbReference>
<proteinExistence type="predicted"/>
<dbReference type="Gene3D" id="1.10.10.60">
    <property type="entry name" value="Homeodomain-like"/>
    <property type="match status" value="1"/>
</dbReference>
<evidence type="ECO:0000313" key="2">
    <source>
        <dbReference type="EMBL" id="QCO54705.1"/>
    </source>
</evidence>
<dbReference type="KEGG" id="pseb:EOK75_02195"/>
<dbReference type="OrthoDB" id="9803878at2"/>
<evidence type="ECO:0000256" key="1">
    <source>
        <dbReference type="SAM" id="Coils"/>
    </source>
</evidence>
<dbReference type="EMBL" id="CP039964">
    <property type="protein sequence ID" value="QCO54705.1"/>
    <property type="molecule type" value="Genomic_DNA"/>
</dbReference>
<dbReference type="InterPro" id="IPR009057">
    <property type="entry name" value="Homeodomain-like_sf"/>
</dbReference>
<dbReference type="InterPro" id="IPR002514">
    <property type="entry name" value="Transposase_8"/>
</dbReference>
<protein>
    <submittedName>
        <fullName evidence="2">Transposase</fullName>
    </submittedName>
</protein>
<evidence type="ECO:0000313" key="3">
    <source>
        <dbReference type="Proteomes" id="UP000298631"/>
    </source>
</evidence>
<gene>
    <name evidence="2" type="ORF">EOK75_02195</name>
</gene>